<protein>
    <submittedName>
        <fullName evidence="1">Uncharacterized protein</fullName>
    </submittedName>
</protein>
<evidence type="ECO:0000313" key="1">
    <source>
        <dbReference type="EMBL" id="KAH3690080.1"/>
    </source>
</evidence>
<dbReference type="EMBL" id="JAIWYP010000080">
    <property type="protein sequence ID" value="KAH3690080.1"/>
    <property type="molecule type" value="Genomic_DNA"/>
</dbReference>
<accession>A0A9D3Y1G4</accession>
<dbReference type="AlphaFoldDB" id="A0A9D3Y1G4"/>
<gene>
    <name evidence="1" type="ORF">DPMN_193042</name>
</gene>
<evidence type="ECO:0000313" key="2">
    <source>
        <dbReference type="Proteomes" id="UP000828390"/>
    </source>
</evidence>
<proteinExistence type="predicted"/>
<name>A0A9D3Y1G4_DREPO</name>
<keyword evidence="2" id="KW-1185">Reference proteome</keyword>
<organism evidence="1 2">
    <name type="scientific">Dreissena polymorpha</name>
    <name type="common">Zebra mussel</name>
    <name type="synonym">Mytilus polymorpha</name>
    <dbReference type="NCBI Taxonomy" id="45954"/>
    <lineage>
        <taxon>Eukaryota</taxon>
        <taxon>Metazoa</taxon>
        <taxon>Spiralia</taxon>
        <taxon>Lophotrochozoa</taxon>
        <taxon>Mollusca</taxon>
        <taxon>Bivalvia</taxon>
        <taxon>Autobranchia</taxon>
        <taxon>Heteroconchia</taxon>
        <taxon>Euheterodonta</taxon>
        <taxon>Imparidentia</taxon>
        <taxon>Neoheterodontei</taxon>
        <taxon>Myida</taxon>
        <taxon>Dreissenoidea</taxon>
        <taxon>Dreissenidae</taxon>
        <taxon>Dreissena</taxon>
    </lineage>
</organism>
<sequence>MSKSEEYALEELFNDDEIVIRPADKGSGIVVMDSTDYIKKLKGAISDSGTYVEVTDDKTKSVQNNVKKRW</sequence>
<dbReference type="Proteomes" id="UP000828390">
    <property type="component" value="Unassembled WGS sequence"/>
</dbReference>
<reference evidence="1" key="1">
    <citation type="journal article" date="2019" name="bioRxiv">
        <title>The Genome of the Zebra Mussel, Dreissena polymorpha: A Resource for Invasive Species Research.</title>
        <authorList>
            <person name="McCartney M.A."/>
            <person name="Auch B."/>
            <person name="Kono T."/>
            <person name="Mallez S."/>
            <person name="Zhang Y."/>
            <person name="Obille A."/>
            <person name="Becker A."/>
            <person name="Abrahante J.E."/>
            <person name="Garbe J."/>
            <person name="Badalamenti J.P."/>
            <person name="Herman A."/>
            <person name="Mangelson H."/>
            <person name="Liachko I."/>
            <person name="Sullivan S."/>
            <person name="Sone E.D."/>
            <person name="Koren S."/>
            <person name="Silverstein K.A.T."/>
            <person name="Beckman K.B."/>
            <person name="Gohl D.M."/>
        </authorList>
    </citation>
    <scope>NUCLEOTIDE SEQUENCE</scope>
    <source>
        <strain evidence="1">Duluth1</strain>
        <tissue evidence="1">Whole animal</tissue>
    </source>
</reference>
<comment type="caution">
    <text evidence="1">The sequence shown here is derived from an EMBL/GenBank/DDBJ whole genome shotgun (WGS) entry which is preliminary data.</text>
</comment>
<reference evidence="1" key="2">
    <citation type="submission" date="2020-11" db="EMBL/GenBank/DDBJ databases">
        <authorList>
            <person name="McCartney M.A."/>
            <person name="Auch B."/>
            <person name="Kono T."/>
            <person name="Mallez S."/>
            <person name="Becker A."/>
            <person name="Gohl D.M."/>
            <person name="Silverstein K.A.T."/>
            <person name="Koren S."/>
            <person name="Bechman K.B."/>
            <person name="Herman A."/>
            <person name="Abrahante J.E."/>
            <person name="Garbe J."/>
        </authorList>
    </citation>
    <scope>NUCLEOTIDE SEQUENCE</scope>
    <source>
        <strain evidence="1">Duluth1</strain>
        <tissue evidence="1">Whole animal</tissue>
    </source>
</reference>